<evidence type="ECO:0000313" key="3">
    <source>
        <dbReference type="Proteomes" id="UP000008370"/>
    </source>
</evidence>
<name>K5WB00_PHACS</name>
<dbReference type="InParanoid" id="K5WB00"/>
<dbReference type="STRING" id="650164.K5WB00"/>
<sequence>MTGCVGKTRPPSHGPKPLWHPRGLRITGPALAAPASNTMSTSPAPSVARGEILLQPSYFTSSLFVDPVREDIAQLVQIFAQAFLQPAQQDDQQAAEGPFAFFKAIWKDSGWTWFHFKVLDGRARETFIRIVLRCFSEYFVESVNPLAQTIALFGMYTFFMMQPSTSAPSLYTLKHIPLPLDVYKTLLELPSNLSTPQLLPLQPYATHLLETLLTAQAFHILPSSSLRAQNPSDIPRERFVEDGTEAPTGSAVKKKGRPSRRDKARKAKDAAAALDRWLDKNTVGGSSTSTPSKTTHTLISHPPAASRAIYTMEKTQLLNVIDTPGDNLPTREALIRANDAVLTRLRKIDEMAAERGLEVGGEGGEKTGLARVDRAVKELKGGHAGSRGGILNLLEGAGLEGQRVGDADE</sequence>
<dbReference type="Pfam" id="PF09808">
    <property type="entry name" value="SNAPC1"/>
    <property type="match status" value="1"/>
</dbReference>
<dbReference type="Proteomes" id="UP000008370">
    <property type="component" value="Unassembled WGS sequence"/>
</dbReference>
<reference evidence="2 3" key="1">
    <citation type="journal article" date="2012" name="BMC Genomics">
        <title>Comparative genomics of the white-rot fungi, Phanerochaete carnosa and P. chrysosporium, to elucidate the genetic basis of the distinct wood types they colonize.</title>
        <authorList>
            <person name="Suzuki H."/>
            <person name="MacDonald J."/>
            <person name="Syed K."/>
            <person name="Salamov A."/>
            <person name="Hori C."/>
            <person name="Aerts A."/>
            <person name="Henrissat B."/>
            <person name="Wiebenga A."/>
            <person name="vanKuyk P.A."/>
            <person name="Barry K."/>
            <person name="Lindquist E."/>
            <person name="LaButti K."/>
            <person name="Lapidus A."/>
            <person name="Lucas S."/>
            <person name="Coutinho P."/>
            <person name="Gong Y."/>
            <person name="Samejima M."/>
            <person name="Mahadevan R."/>
            <person name="Abou-Zaid M."/>
            <person name="de Vries R.P."/>
            <person name="Igarashi K."/>
            <person name="Yadav J.S."/>
            <person name="Grigoriev I.V."/>
            <person name="Master E.R."/>
        </authorList>
    </citation>
    <scope>NUCLEOTIDE SEQUENCE [LARGE SCALE GENOMIC DNA]</scope>
    <source>
        <strain evidence="2 3">HHB-10118-sp</strain>
    </source>
</reference>
<dbReference type="KEGG" id="pco:PHACADRAFT_83686"/>
<dbReference type="InterPro" id="IPR019188">
    <property type="entry name" value="SNAPC1"/>
</dbReference>
<protein>
    <submittedName>
        <fullName evidence="2">Uncharacterized protein</fullName>
    </submittedName>
</protein>
<proteinExistence type="predicted"/>
<evidence type="ECO:0000313" key="2">
    <source>
        <dbReference type="EMBL" id="EKM61133.1"/>
    </source>
</evidence>
<keyword evidence="3" id="KW-1185">Reference proteome</keyword>
<dbReference type="HOGENOM" id="CLU_059053_0_0_1"/>
<dbReference type="EMBL" id="JH930468">
    <property type="protein sequence ID" value="EKM61133.1"/>
    <property type="molecule type" value="Genomic_DNA"/>
</dbReference>
<evidence type="ECO:0000256" key="1">
    <source>
        <dbReference type="SAM" id="MobiDB-lite"/>
    </source>
</evidence>
<gene>
    <name evidence="2" type="ORF">PHACADRAFT_83686</name>
</gene>
<dbReference type="OrthoDB" id="3253083at2759"/>
<feature type="region of interest" description="Disordered" evidence="1">
    <location>
        <begin position="1"/>
        <end position="22"/>
    </location>
</feature>
<dbReference type="RefSeq" id="XP_007390566.1">
    <property type="nucleotide sequence ID" value="XM_007390504.1"/>
</dbReference>
<dbReference type="AlphaFoldDB" id="K5WB00"/>
<accession>K5WB00</accession>
<organism evidence="2 3">
    <name type="scientific">Phanerochaete carnosa (strain HHB-10118-sp)</name>
    <name type="common">White-rot fungus</name>
    <name type="synonym">Peniophora carnosa</name>
    <dbReference type="NCBI Taxonomy" id="650164"/>
    <lineage>
        <taxon>Eukaryota</taxon>
        <taxon>Fungi</taxon>
        <taxon>Dikarya</taxon>
        <taxon>Basidiomycota</taxon>
        <taxon>Agaricomycotina</taxon>
        <taxon>Agaricomycetes</taxon>
        <taxon>Polyporales</taxon>
        <taxon>Phanerochaetaceae</taxon>
        <taxon>Phanerochaete</taxon>
    </lineage>
</organism>
<feature type="region of interest" description="Disordered" evidence="1">
    <location>
        <begin position="238"/>
        <end position="268"/>
    </location>
</feature>
<feature type="compositionally biased region" description="Basic residues" evidence="1">
    <location>
        <begin position="252"/>
        <end position="266"/>
    </location>
</feature>
<dbReference type="GeneID" id="18920410"/>